<dbReference type="AlphaFoldDB" id="A0A9N9JK69"/>
<evidence type="ECO:0000313" key="3">
    <source>
        <dbReference type="Proteomes" id="UP000789405"/>
    </source>
</evidence>
<feature type="region of interest" description="Disordered" evidence="1">
    <location>
        <begin position="31"/>
        <end position="58"/>
    </location>
</feature>
<reference evidence="2" key="1">
    <citation type="submission" date="2021-06" db="EMBL/GenBank/DDBJ databases">
        <authorList>
            <person name="Kallberg Y."/>
            <person name="Tangrot J."/>
            <person name="Rosling A."/>
        </authorList>
    </citation>
    <scope>NUCLEOTIDE SEQUENCE</scope>
    <source>
        <strain evidence="2">MA453B</strain>
    </source>
</reference>
<dbReference type="EMBL" id="CAJVPY010024075">
    <property type="protein sequence ID" value="CAG8786123.1"/>
    <property type="molecule type" value="Genomic_DNA"/>
</dbReference>
<name>A0A9N9JK69_9GLOM</name>
<comment type="caution">
    <text evidence="2">The sequence shown here is derived from an EMBL/GenBank/DDBJ whole genome shotgun (WGS) entry which is preliminary data.</text>
</comment>
<evidence type="ECO:0000256" key="1">
    <source>
        <dbReference type="SAM" id="MobiDB-lite"/>
    </source>
</evidence>
<gene>
    <name evidence="2" type="ORF">DERYTH_LOCUS20436</name>
</gene>
<keyword evidence="3" id="KW-1185">Reference proteome</keyword>
<protein>
    <submittedName>
        <fullName evidence="2">8229_t:CDS:1</fullName>
    </submittedName>
</protein>
<organism evidence="2 3">
    <name type="scientific">Dentiscutata erythropus</name>
    <dbReference type="NCBI Taxonomy" id="1348616"/>
    <lineage>
        <taxon>Eukaryota</taxon>
        <taxon>Fungi</taxon>
        <taxon>Fungi incertae sedis</taxon>
        <taxon>Mucoromycota</taxon>
        <taxon>Glomeromycotina</taxon>
        <taxon>Glomeromycetes</taxon>
        <taxon>Diversisporales</taxon>
        <taxon>Gigasporaceae</taxon>
        <taxon>Dentiscutata</taxon>
    </lineage>
</organism>
<sequence>TFEPFFTHNGHPTLTIIKPQTNSPNLPPTCNQTTTNPLPAKKYKKNTNDKDATKRNYSSATFPTTTSSLQLQKNFPILITKTNNGPDLTQINTTTDLQTQDYLGLLVTPQTDDIIMTKVNLLTIDNVAQLPNHNQSMDTQSNVTVKSLLPKSYARV</sequence>
<accession>A0A9N9JK69</accession>
<evidence type="ECO:0000313" key="2">
    <source>
        <dbReference type="EMBL" id="CAG8786123.1"/>
    </source>
</evidence>
<proteinExistence type="predicted"/>
<feature type="non-terminal residue" evidence="2">
    <location>
        <position position="1"/>
    </location>
</feature>
<dbReference type="Proteomes" id="UP000789405">
    <property type="component" value="Unassembled WGS sequence"/>
</dbReference>